<dbReference type="Proteomes" id="UP001055879">
    <property type="component" value="Linkage Group LG01"/>
</dbReference>
<reference evidence="1 2" key="2">
    <citation type="journal article" date="2022" name="Mol. Ecol. Resour.">
        <title>The genomes of chicory, endive, great burdock and yacon provide insights into Asteraceae paleo-polyploidization history and plant inulin production.</title>
        <authorList>
            <person name="Fan W."/>
            <person name="Wang S."/>
            <person name="Wang H."/>
            <person name="Wang A."/>
            <person name="Jiang F."/>
            <person name="Liu H."/>
            <person name="Zhao H."/>
            <person name="Xu D."/>
            <person name="Zhang Y."/>
        </authorList>
    </citation>
    <scope>NUCLEOTIDE SEQUENCE [LARGE SCALE GENOMIC DNA]</scope>
    <source>
        <strain evidence="2">cv. Niubang</strain>
    </source>
</reference>
<comment type="caution">
    <text evidence="1">The sequence shown here is derived from an EMBL/GenBank/DDBJ whole genome shotgun (WGS) entry which is preliminary data.</text>
</comment>
<accession>A0ACB9FJ84</accession>
<proteinExistence type="predicted"/>
<organism evidence="1 2">
    <name type="scientific">Arctium lappa</name>
    <name type="common">Greater burdock</name>
    <name type="synonym">Lappa major</name>
    <dbReference type="NCBI Taxonomy" id="4217"/>
    <lineage>
        <taxon>Eukaryota</taxon>
        <taxon>Viridiplantae</taxon>
        <taxon>Streptophyta</taxon>
        <taxon>Embryophyta</taxon>
        <taxon>Tracheophyta</taxon>
        <taxon>Spermatophyta</taxon>
        <taxon>Magnoliopsida</taxon>
        <taxon>eudicotyledons</taxon>
        <taxon>Gunneridae</taxon>
        <taxon>Pentapetalae</taxon>
        <taxon>asterids</taxon>
        <taxon>campanulids</taxon>
        <taxon>Asterales</taxon>
        <taxon>Asteraceae</taxon>
        <taxon>Carduoideae</taxon>
        <taxon>Cardueae</taxon>
        <taxon>Arctiinae</taxon>
        <taxon>Arctium</taxon>
    </lineage>
</organism>
<keyword evidence="2" id="KW-1185">Reference proteome</keyword>
<reference evidence="2" key="1">
    <citation type="journal article" date="2022" name="Mol. Ecol. Resour.">
        <title>The genomes of chicory, endive, great burdock and yacon provide insights into Asteraceae palaeo-polyploidization history and plant inulin production.</title>
        <authorList>
            <person name="Fan W."/>
            <person name="Wang S."/>
            <person name="Wang H."/>
            <person name="Wang A."/>
            <person name="Jiang F."/>
            <person name="Liu H."/>
            <person name="Zhao H."/>
            <person name="Xu D."/>
            <person name="Zhang Y."/>
        </authorList>
    </citation>
    <scope>NUCLEOTIDE SEQUENCE [LARGE SCALE GENOMIC DNA]</scope>
    <source>
        <strain evidence="2">cv. Niubang</strain>
    </source>
</reference>
<evidence type="ECO:0000313" key="2">
    <source>
        <dbReference type="Proteomes" id="UP001055879"/>
    </source>
</evidence>
<gene>
    <name evidence="1" type="ORF">L6452_02000</name>
</gene>
<protein>
    <submittedName>
        <fullName evidence="1">Uncharacterized protein</fullName>
    </submittedName>
</protein>
<name>A0ACB9FJ84_ARCLA</name>
<sequence length="819" mass="92069">MVEKTLIESQGSVHIPINDNPAIFETQTSIQTASSSVNTVSGPRQVNRAPEKKLTLFALRLAVLEKTATGLGTLGFIWATVVLLGGFAITIDQTDFWFITVILLIEGTRIFSRSHELEWQHQATWSLTDAGITSFRAVRSSSHIVVRACKAAFRWKPNRSNGEVRDSSHLRRLKHRNWEKKKTLTRTWTSSDVPLLPYGQWVFLSRNISRLLYWLQLASATACVVLSLLKLVRQNYGEVEKGDTDKRNRKSALTIFYGLALAEALLFLLEKAYWEWKVMYKKLLDEINDECELGPTGMVSVRRFFYDAYSKCVNGSIFDGLKMDLVSFAMELLDSDSSDEQLIGVRILENFTKKTQFSEDTLQKIGITITVIERLVEMLNWKDPQEEEIRKSASEILAKLAGKKQNSLRVAGIPGAMESISSLLHMGRNASSASICGDISKKEIISDQEDYGYWIFNLLGLQILKKLARDHDNCGKIGNTTGLLAKIIDFTHAGERLLKNDRAPESQILTVKRSLQVVKMLVSTTGGTGRQLRTEISEVVFTISYIRDILRYGEKHPTIQKLGIEILTSLALEDDATERIGGTGGVLKELFNIFFREGMPGNQNHVRIAAGEALGMLAFESTNNCQRILKLKAVEKLVDALDNSLLRINAARILRNLCSYSGPEGFQQLRGVTTAARIVLREIMAEENKLQEVMVGLAAHVFKYMTSEEASAMFDTGGIREADLAMALVQILKRYPQPQTKTPRIRRHVVELSIWMMKDRRANIQTFKNLGMEEYLEGITETTSEVESFNIFSGAIGLSRYKTSIHSLVETAMNLLTDE</sequence>
<evidence type="ECO:0000313" key="1">
    <source>
        <dbReference type="EMBL" id="KAI3770853.1"/>
    </source>
</evidence>
<dbReference type="EMBL" id="CM042047">
    <property type="protein sequence ID" value="KAI3770853.1"/>
    <property type="molecule type" value="Genomic_DNA"/>
</dbReference>